<dbReference type="GO" id="GO:0046872">
    <property type="term" value="F:metal ion binding"/>
    <property type="evidence" value="ECO:0007669"/>
    <property type="project" value="UniProtKB-KW"/>
</dbReference>
<keyword evidence="16" id="KW-1185">Reference proteome</keyword>
<feature type="binding site" evidence="11">
    <location>
        <position position="201"/>
    </location>
    <ligand>
        <name>Mn(2+)</name>
        <dbReference type="ChEBI" id="CHEBI:29035"/>
    </ligand>
</feature>
<dbReference type="InterPro" id="IPR015955">
    <property type="entry name" value="Lactate_DH/Glyco_Ohase_4_C"/>
</dbReference>
<evidence type="ECO:0000256" key="7">
    <source>
        <dbReference type="ARBA" id="ARBA00023277"/>
    </source>
</evidence>
<evidence type="ECO:0000259" key="14">
    <source>
        <dbReference type="Pfam" id="PF11975"/>
    </source>
</evidence>
<dbReference type="KEGG" id="csh:Closa_0471"/>
<comment type="cofactor">
    <cofactor evidence="13">
        <name>NAD(+)</name>
        <dbReference type="ChEBI" id="CHEBI:57540"/>
    </cofactor>
    <text evidence="13">Binds 1 NAD(+) per subunit.</text>
</comment>
<evidence type="ECO:0000256" key="9">
    <source>
        <dbReference type="ARBA" id="ARBA00066487"/>
    </source>
</evidence>
<dbReference type="PaxDb" id="610130-Closa_0471"/>
<dbReference type="InterPro" id="IPR001088">
    <property type="entry name" value="Glyco_hydro_4"/>
</dbReference>
<dbReference type="InterPro" id="IPR036291">
    <property type="entry name" value="NAD(P)-bd_dom_sf"/>
</dbReference>
<protein>
    <recommendedName>
        <fullName evidence="9">6-phospho-beta-glucosidase</fullName>
        <ecNumber evidence="9">3.2.1.86</ecNumber>
    </recommendedName>
</protein>
<keyword evidence="4 13" id="KW-0378">Hydrolase</keyword>
<dbReference type="SUPFAM" id="SSF51735">
    <property type="entry name" value="NAD(P)-binding Rossmann-fold domains"/>
    <property type="match status" value="1"/>
</dbReference>
<dbReference type="InterPro" id="IPR022616">
    <property type="entry name" value="Glyco_hydro_4_C"/>
</dbReference>
<feature type="binding site" evidence="10">
    <location>
        <position position="149"/>
    </location>
    <ligand>
        <name>substrate</name>
    </ligand>
</feature>
<sequence length="444" mass="50154">MEGIKIVTIGGGSSYTPELVEGFIKRYDKLPVRELWLVDIEEGREKLETVGALAKRMVKKAGLPMEVILSYDRREALKDADYVTTQIRVGLLDARIKDERITLSHGMIGQETNGAAGMFKAFRTIPVILDIVKDIKELCPEAWMINFTNPAGMITEAVLRYTDFKKVIGLCNVPVNMVNGFARLLNVEPERVTMELSGLNHHIFATDVFVDGQSRLEEILEIYEHISPEDAISMKNFSTLPFSPEFIRGLHCIPCPYHNYYFFTREQLEEEWKEYQEGRVRGEVVKRVEEDLFELYKDEHLDVKPKQLEMRGGARYSDAACNLICSLYNNTGDIQYVDVRNNGTITNLPADSAVEAACIITGGGPKPIAVGELKPQINGTIQTIKTFERLVCEAAVTGNRDLAVTALNMNPLCTSDHDANAVVRDLLEAHRKYLPQFFRKEQQE</sequence>
<evidence type="ECO:0000256" key="13">
    <source>
        <dbReference type="RuleBase" id="RU361152"/>
    </source>
</evidence>
<evidence type="ECO:0000256" key="1">
    <source>
        <dbReference type="ARBA" id="ARBA00010141"/>
    </source>
</evidence>
<dbReference type="EC" id="3.2.1.86" evidence="9"/>
<dbReference type="SUPFAM" id="SSF56327">
    <property type="entry name" value="LDH C-terminal domain-like"/>
    <property type="match status" value="1"/>
</dbReference>
<reference evidence="15" key="1">
    <citation type="submission" date="2010-07" db="EMBL/GenBank/DDBJ databases">
        <title>Complete sequence of Clostridium saccharolyticum WM1.</title>
        <authorList>
            <consortium name="US DOE Joint Genome Institute"/>
            <person name="Lucas S."/>
            <person name="Copeland A."/>
            <person name="Lapidus A."/>
            <person name="Cheng J.-F."/>
            <person name="Bruce D."/>
            <person name="Goodwin L."/>
            <person name="Pitluck S."/>
            <person name="Chertkov O."/>
            <person name="Detter J.C."/>
            <person name="Han C."/>
            <person name="Tapia R."/>
            <person name="Land M."/>
            <person name="Hauser L."/>
            <person name="Chang Y.-J."/>
            <person name="Jeffries C."/>
            <person name="Kyrpides N."/>
            <person name="Ivanova N."/>
            <person name="Mikhailova N."/>
            <person name="Mouttaki H."/>
            <person name="Lin L."/>
            <person name="Zhou J."/>
            <person name="Hemme C.L."/>
            <person name="Woyke T."/>
        </authorList>
    </citation>
    <scope>NUCLEOTIDE SEQUENCE [LARGE SCALE GENOMIC DNA]</scope>
    <source>
        <strain evidence="15">WM1</strain>
    </source>
</reference>
<keyword evidence="11" id="KW-0170">Cobalt</keyword>
<name>D9R3Z5_LACSW</name>
<dbReference type="InterPro" id="IPR019802">
    <property type="entry name" value="GlycHydrolase_4_CS"/>
</dbReference>
<evidence type="ECO:0000256" key="3">
    <source>
        <dbReference type="ARBA" id="ARBA00022723"/>
    </source>
</evidence>
<dbReference type="RefSeq" id="WP_013271206.1">
    <property type="nucleotide sequence ID" value="NC_014376.1"/>
</dbReference>
<dbReference type="Pfam" id="PF02056">
    <property type="entry name" value="Glyco_hydro_4"/>
    <property type="match status" value="1"/>
</dbReference>
<dbReference type="PRINTS" id="PR00732">
    <property type="entry name" value="GLHYDRLASE4"/>
</dbReference>
<dbReference type="CDD" id="cd05296">
    <property type="entry name" value="GH4_P_beta_glucosidase"/>
    <property type="match status" value="1"/>
</dbReference>
<keyword evidence="8 13" id="KW-0326">Glycosidase</keyword>
<dbReference type="EMBL" id="CP002109">
    <property type="protein sequence ID" value="ADL03108.1"/>
    <property type="molecule type" value="Genomic_DNA"/>
</dbReference>
<evidence type="ECO:0000313" key="16">
    <source>
        <dbReference type="Proteomes" id="UP000001662"/>
    </source>
</evidence>
<dbReference type="Gene3D" id="3.90.110.10">
    <property type="entry name" value="Lactate dehydrogenase/glycoside hydrolase, family 4, C-terminal"/>
    <property type="match status" value="1"/>
</dbReference>
<dbReference type="GO" id="GO:0016616">
    <property type="term" value="F:oxidoreductase activity, acting on the CH-OH group of donors, NAD or NADP as acceptor"/>
    <property type="evidence" value="ECO:0007669"/>
    <property type="project" value="InterPro"/>
</dbReference>
<dbReference type="Pfam" id="PF11975">
    <property type="entry name" value="Glyco_hydro_4C"/>
    <property type="match status" value="1"/>
</dbReference>
<dbReference type="AlphaFoldDB" id="D9R3Z5"/>
<evidence type="ECO:0000256" key="4">
    <source>
        <dbReference type="ARBA" id="ARBA00022801"/>
    </source>
</evidence>
<keyword evidence="11" id="KW-0533">Nickel</keyword>
<dbReference type="GO" id="GO:0005975">
    <property type="term" value="P:carbohydrate metabolic process"/>
    <property type="evidence" value="ECO:0007669"/>
    <property type="project" value="InterPro"/>
</dbReference>
<dbReference type="eggNOG" id="COG1486">
    <property type="taxonomic scope" value="Bacteria"/>
</dbReference>
<feature type="domain" description="Glycosyl hydrolase family 4 C-terminal" evidence="14">
    <location>
        <begin position="198"/>
        <end position="412"/>
    </location>
</feature>
<evidence type="ECO:0000256" key="10">
    <source>
        <dbReference type="PIRSR" id="PIRSR601088-2"/>
    </source>
</evidence>
<keyword evidence="6 11" id="KW-0464">Manganese</keyword>
<proteinExistence type="inferred from homology"/>
<gene>
    <name evidence="15" type="ordered locus">Closa_0471</name>
</gene>
<evidence type="ECO:0000313" key="15">
    <source>
        <dbReference type="EMBL" id="ADL03108.1"/>
    </source>
</evidence>
<dbReference type="FunFam" id="3.40.50.720:FF:000163">
    <property type="entry name" value="6-phospho-beta-glucosidase"/>
    <property type="match status" value="1"/>
</dbReference>
<evidence type="ECO:0000256" key="6">
    <source>
        <dbReference type="ARBA" id="ARBA00023211"/>
    </source>
</evidence>
<organism evidence="15 16">
    <name type="scientific">Lacrimispora saccharolytica (strain ATCC 35040 / DSM 2544 / NRCC 2533 / WM1)</name>
    <name type="common">Clostridium saccharolyticum</name>
    <dbReference type="NCBI Taxonomy" id="610130"/>
    <lineage>
        <taxon>Bacteria</taxon>
        <taxon>Bacillati</taxon>
        <taxon>Bacillota</taxon>
        <taxon>Clostridia</taxon>
        <taxon>Lachnospirales</taxon>
        <taxon>Lachnospiraceae</taxon>
        <taxon>Lacrimispora</taxon>
    </lineage>
</organism>
<evidence type="ECO:0000256" key="8">
    <source>
        <dbReference type="ARBA" id="ARBA00023295"/>
    </source>
</evidence>
<dbReference type="STRING" id="610130.Closa_0471"/>
<dbReference type="CAZy" id="GH4">
    <property type="family name" value="Glycoside Hydrolase Family 4"/>
</dbReference>
<keyword evidence="5 13" id="KW-0520">NAD</keyword>
<accession>D9R3Z5</accession>
<evidence type="ECO:0000256" key="12">
    <source>
        <dbReference type="PIRSR" id="PIRSR601088-4"/>
    </source>
</evidence>
<keyword evidence="11" id="KW-0408">Iron</keyword>
<comment type="similarity">
    <text evidence="1 13">Belongs to the glycosyl hydrolase 4 family.</text>
</comment>
<dbReference type="OrthoDB" id="9808275at2"/>
<comment type="subunit">
    <text evidence="2">Homotetramer.</text>
</comment>
<evidence type="ECO:0000256" key="11">
    <source>
        <dbReference type="PIRSR" id="PIRSR601088-3"/>
    </source>
</evidence>
<dbReference type="PANTHER" id="PTHR32092">
    <property type="entry name" value="6-PHOSPHO-BETA-GLUCOSIDASE-RELATED"/>
    <property type="match status" value="1"/>
</dbReference>
<dbReference type="HOGENOM" id="CLU_045951_0_1_9"/>
<dbReference type="GO" id="GO:0008706">
    <property type="term" value="F:6-phospho-beta-glucosidase activity"/>
    <property type="evidence" value="ECO:0007669"/>
    <property type="project" value="UniProtKB-EC"/>
</dbReference>
<dbReference type="PROSITE" id="PS01324">
    <property type="entry name" value="GLYCOSYL_HYDROL_F4"/>
    <property type="match status" value="1"/>
</dbReference>
<evidence type="ECO:0000256" key="2">
    <source>
        <dbReference type="ARBA" id="ARBA00011881"/>
    </source>
</evidence>
<feature type="site" description="Increases basicity of active site Tyr" evidence="12">
    <location>
        <position position="111"/>
    </location>
</feature>
<feature type="binding site" evidence="11">
    <location>
        <position position="171"/>
    </location>
    <ligand>
        <name>Mn(2+)</name>
        <dbReference type="ChEBI" id="CHEBI:29035"/>
    </ligand>
</feature>
<dbReference type="PANTHER" id="PTHR32092:SF5">
    <property type="entry name" value="6-PHOSPHO-BETA-GLUCOSIDASE"/>
    <property type="match status" value="1"/>
</dbReference>
<dbReference type="Proteomes" id="UP000001662">
    <property type="component" value="Chromosome"/>
</dbReference>
<feature type="binding site" evidence="10">
    <location>
        <position position="95"/>
    </location>
    <ligand>
        <name>substrate</name>
    </ligand>
</feature>
<keyword evidence="7" id="KW-0119">Carbohydrate metabolism</keyword>
<dbReference type="Gene3D" id="3.40.50.720">
    <property type="entry name" value="NAD(P)-binding Rossmann-like Domain"/>
    <property type="match status" value="1"/>
</dbReference>
<evidence type="ECO:0000256" key="5">
    <source>
        <dbReference type="ARBA" id="ARBA00023027"/>
    </source>
</evidence>
<keyword evidence="3 11" id="KW-0479">Metal-binding</keyword>